<dbReference type="Gene3D" id="2.40.320.10">
    <property type="entry name" value="Hypothetical Protein Pfu-838710-001"/>
    <property type="match status" value="1"/>
</dbReference>
<proteinExistence type="predicted"/>
<reference evidence="2 3" key="1">
    <citation type="journal article" date="2016" name="Nat. Commun.">
        <title>Thousands of microbial genomes shed light on interconnected biogeochemical processes in an aquifer system.</title>
        <authorList>
            <person name="Anantharaman K."/>
            <person name="Brown C.T."/>
            <person name="Hug L.A."/>
            <person name="Sharon I."/>
            <person name="Castelle C.J."/>
            <person name="Probst A.J."/>
            <person name="Thomas B.C."/>
            <person name="Singh A."/>
            <person name="Wilkins M.J."/>
            <person name="Karaoz U."/>
            <person name="Brodie E.L."/>
            <person name="Williams K.H."/>
            <person name="Hubbard S.S."/>
            <person name="Banfield J.F."/>
        </authorList>
    </citation>
    <scope>NUCLEOTIDE SEQUENCE [LARGE SCALE GENOMIC DNA]</scope>
</reference>
<protein>
    <recommendedName>
        <fullName evidence="4">CYTH domain-containing protein</fullName>
    </recommendedName>
</protein>
<evidence type="ECO:0000313" key="3">
    <source>
        <dbReference type="Proteomes" id="UP000177960"/>
    </source>
</evidence>
<name>A0A1G1ZIU4_9BACT</name>
<dbReference type="InterPro" id="IPR012042">
    <property type="entry name" value="NeuTTM/CthTTM-like"/>
</dbReference>
<dbReference type="GO" id="GO:0070300">
    <property type="term" value="F:phosphatidic acid binding"/>
    <property type="evidence" value="ECO:0007669"/>
    <property type="project" value="TreeGrafter"/>
</dbReference>
<dbReference type="GO" id="GO:0035091">
    <property type="term" value="F:phosphatidylinositol binding"/>
    <property type="evidence" value="ECO:0007669"/>
    <property type="project" value="TreeGrafter"/>
</dbReference>
<dbReference type="SUPFAM" id="SSF55154">
    <property type="entry name" value="CYTH-like phosphatases"/>
    <property type="match status" value="1"/>
</dbReference>
<sequence>MKKLEIERRFLLLLPPSFFGEHLLKPLITEKYSILQIYLKKSFKKAGNRRIREIYDSKKNSHSYFLTEKQSTKNPVVRVENEREISKEEFKKLEAEMDRSRDPIFKRRVCFEWKKQEFELDFFIAPKRIFGLVILEIELENPKQKVILPDFLPIAVEITNSPDLSNSNLAKRP</sequence>
<dbReference type="EMBL" id="MHJG01000003">
    <property type="protein sequence ID" value="OGY64425.1"/>
    <property type="molecule type" value="Genomic_DNA"/>
</dbReference>
<evidence type="ECO:0000256" key="1">
    <source>
        <dbReference type="PIRSR" id="PIRSR016487-1"/>
    </source>
</evidence>
<dbReference type="InterPro" id="IPR033469">
    <property type="entry name" value="CYTH-like_dom_sf"/>
</dbReference>
<evidence type="ECO:0008006" key="4">
    <source>
        <dbReference type="Google" id="ProtNLM"/>
    </source>
</evidence>
<organism evidence="2 3">
    <name type="scientific">Candidatus Harrisonbacteria bacterium RIFCSPHIGHO2_02_FULL_42_16</name>
    <dbReference type="NCBI Taxonomy" id="1798404"/>
    <lineage>
        <taxon>Bacteria</taxon>
        <taxon>Candidatus Harrisoniibacteriota</taxon>
    </lineage>
</organism>
<dbReference type="PANTHER" id="PTHR34932">
    <property type="entry name" value="TRPL TRANSLOCATION DEFECT PROTEIN 14"/>
    <property type="match status" value="1"/>
</dbReference>
<feature type="active site" description="Proton acceptor" evidence="1">
    <location>
        <position position="38"/>
    </location>
</feature>
<gene>
    <name evidence="2" type="ORF">A3B92_02750</name>
</gene>
<evidence type="ECO:0000313" key="2">
    <source>
        <dbReference type="EMBL" id="OGY64425.1"/>
    </source>
</evidence>
<dbReference type="PANTHER" id="PTHR34932:SF1">
    <property type="entry name" value="TRPL TRANSLOCATION DEFECT PROTEIN 14"/>
    <property type="match status" value="1"/>
</dbReference>
<dbReference type="PIRSF" id="PIRSF016487">
    <property type="entry name" value="CYTH_UCP016487"/>
    <property type="match status" value="1"/>
</dbReference>
<comment type="caution">
    <text evidence="2">The sequence shown here is derived from an EMBL/GenBank/DDBJ whole genome shotgun (WGS) entry which is preliminary data.</text>
</comment>
<dbReference type="GO" id="GO:0005525">
    <property type="term" value="F:GTP binding"/>
    <property type="evidence" value="ECO:0007669"/>
    <property type="project" value="TreeGrafter"/>
</dbReference>
<dbReference type="STRING" id="1798404.A3B92_02750"/>
<dbReference type="AlphaFoldDB" id="A0A1G1ZIU4"/>
<dbReference type="InterPro" id="IPR053227">
    <property type="entry name" value="TRPL-trafficking_regulator"/>
</dbReference>
<dbReference type="Proteomes" id="UP000177960">
    <property type="component" value="Unassembled WGS sequence"/>
</dbReference>
<accession>A0A1G1ZIU4</accession>